<gene>
    <name evidence="2" type="ORF">BP5796_02691</name>
</gene>
<evidence type="ECO:0000313" key="3">
    <source>
        <dbReference type="Proteomes" id="UP000256328"/>
    </source>
</evidence>
<dbReference type="Proteomes" id="UP000256328">
    <property type="component" value="Unassembled WGS sequence"/>
</dbReference>
<protein>
    <submittedName>
        <fullName evidence="2">Uncharacterized protein</fullName>
    </submittedName>
</protein>
<sequence>MHKSQCRRMGCPESKRRYVGFVTLNRGNPNAGEVSDPEEDLVVELWEFEKESKWKARMDKERFAGMARDGVKTLGNVAADVSELGRVLGRFDMDVDVQREDGHQAPVKEMEQSPTRPRNRKRIKSQVKFKAERRNAVFDHRNDETIWAAREEKFKNRGKRSRFEHGGDEKTIMEEGRYIKDEPKLSPAIKAEGSCDDDRWMGAMQYLREYDENEDIETDIDANAAASIHRGRPISSSELLGASIESSMEGFDFGRAQSPASRRNSS</sequence>
<proteinExistence type="predicted"/>
<keyword evidence="3" id="KW-1185">Reference proteome</keyword>
<accession>A0A3D8SZ04</accession>
<organism evidence="2 3">
    <name type="scientific">Coleophoma crateriformis</name>
    <dbReference type="NCBI Taxonomy" id="565419"/>
    <lineage>
        <taxon>Eukaryota</taxon>
        <taxon>Fungi</taxon>
        <taxon>Dikarya</taxon>
        <taxon>Ascomycota</taxon>
        <taxon>Pezizomycotina</taxon>
        <taxon>Leotiomycetes</taxon>
        <taxon>Helotiales</taxon>
        <taxon>Dermateaceae</taxon>
        <taxon>Coleophoma</taxon>
    </lineage>
</organism>
<evidence type="ECO:0000256" key="1">
    <source>
        <dbReference type="SAM" id="MobiDB-lite"/>
    </source>
</evidence>
<feature type="compositionally biased region" description="Basic and acidic residues" evidence="1">
    <location>
        <begin position="101"/>
        <end position="111"/>
    </location>
</feature>
<name>A0A3D8SZ04_9HELO</name>
<comment type="caution">
    <text evidence="2">The sequence shown here is derived from an EMBL/GenBank/DDBJ whole genome shotgun (WGS) entry which is preliminary data.</text>
</comment>
<feature type="region of interest" description="Disordered" evidence="1">
    <location>
        <begin position="101"/>
        <end position="121"/>
    </location>
</feature>
<dbReference type="EMBL" id="PDLN01000003">
    <property type="protein sequence ID" value="RDW91526.1"/>
    <property type="molecule type" value="Genomic_DNA"/>
</dbReference>
<dbReference type="AlphaFoldDB" id="A0A3D8SZ04"/>
<reference evidence="2 3" key="1">
    <citation type="journal article" date="2018" name="IMA Fungus">
        <title>IMA Genome-F 9: Draft genome sequence of Annulohypoxylon stygium, Aspergillus mulundensis, Berkeleyomyces basicola (syn. Thielaviopsis basicola), Ceratocystis smalleyi, two Cercospora beticola strains, Coleophoma cylindrospora, Fusarium fracticaudum, Phialophora cf. hyalina, and Morchella septimelata.</title>
        <authorList>
            <person name="Wingfield B.D."/>
            <person name="Bills G.F."/>
            <person name="Dong Y."/>
            <person name="Huang W."/>
            <person name="Nel W.J."/>
            <person name="Swalarsk-Parry B.S."/>
            <person name="Vaghefi N."/>
            <person name="Wilken P.M."/>
            <person name="An Z."/>
            <person name="de Beer Z.W."/>
            <person name="De Vos L."/>
            <person name="Chen L."/>
            <person name="Duong T.A."/>
            <person name="Gao Y."/>
            <person name="Hammerbacher A."/>
            <person name="Kikkert J.R."/>
            <person name="Li Y."/>
            <person name="Li H."/>
            <person name="Li K."/>
            <person name="Li Q."/>
            <person name="Liu X."/>
            <person name="Ma X."/>
            <person name="Naidoo K."/>
            <person name="Pethybridge S.J."/>
            <person name="Sun J."/>
            <person name="Steenkamp E.T."/>
            <person name="van der Nest M.A."/>
            <person name="van Wyk S."/>
            <person name="Wingfield M.J."/>
            <person name="Xiong C."/>
            <person name="Yue Q."/>
            <person name="Zhang X."/>
        </authorList>
    </citation>
    <scope>NUCLEOTIDE SEQUENCE [LARGE SCALE GENOMIC DNA]</scope>
    <source>
        <strain evidence="2 3">BP5796</strain>
    </source>
</reference>
<evidence type="ECO:0000313" key="2">
    <source>
        <dbReference type="EMBL" id="RDW91526.1"/>
    </source>
</evidence>